<dbReference type="EMBL" id="JNVM01000031">
    <property type="protein sequence ID" value="KEQ22836.1"/>
    <property type="molecule type" value="Genomic_DNA"/>
</dbReference>
<dbReference type="GO" id="GO:0050545">
    <property type="term" value="F:sulfopyruvate decarboxylase activity"/>
    <property type="evidence" value="ECO:0007669"/>
    <property type="project" value="TreeGrafter"/>
</dbReference>
<evidence type="ECO:0000313" key="10">
    <source>
        <dbReference type="Proteomes" id="UP000028123"/>
    </source>
</evidence>
<evidence type="ECO:0000256" key="6">
    <source>
        <dbReference type="ARBA" id="ARBA00022842"/>
    </source>
</evidence>
<evidence type="ECO:0000256" key="3">
    <source>
        <dbReference type="ARBA" id="ARBA00012953"/>
    </source>
</evidence>
<dbReference type="PANTHER" id="PTHR37311">
    <property type="entry name" value="2-PHOSPHOSULFOLACTATE PHOSPHATASE-RELATED"/>
    <property type="match status" value="1"/>
</dbReference>
<protein>
    <recommendedName>
        <fullName evidence="4 8">Probable 2-phosphosulfolactate phosphatase</fullName>
        <ecNumber evidence="3 8">3.1.3.71</ecNumber>
    </recommendedName>
</protein>
<dbReference type="InterPro" id="IPR005238">
    <property type="entry name" value="ComB-like"/>
</dbReference>
<dbReference type="Proteomes" id="UP000028123">
    <property type="component" value="Unassembled WGS sequence"/>
</dbReference>
<evidence type="ECO:0000313" key="9">
    <source>
        <dbReference type="EMBL" id="KEQ22836.1"/>
    </source>
</evidence>
<dbReference type="Gene3D" id="3.90.1560.10">
    <property type="entry name" value="ComB-like"/>
    <property type="match status" value="1"/>
</dbReference>
<evidence type="ECO:0000256" key="4">
    <source>
        <dbReference type="ARBA" id="ARBA00021948"/>
    </source>
</evidence>
<proteinExistence type="inferred from homology"/>
<accession>A0A081NWL3</accession>
<keyword evidence="5 8" id="KW-0378">Hydrolase</keyword>
<dbReference type="GO" id="GO:0000287">
    <property type="term" value="F:magnesium ion binding"/>
    <property type="evidence" value="ECO:0007669"/>
    <property type="project" value="UniProtKB-UniRule"/>
</dbReference>
<dbReference type="GO" id="GO:0050532">
    <property type="term" value="F:2-phosphosulfolactate phosphatase activity"/>
    <property type="evidence" value="ECO:0007669"/>
    <property type="project" value="UniProtKB-UniRule"/>
</dbReference>
<evidence type="ECO:0000256" key="7">
    <source>
        <dbReference type="ARBA" id="ARBA00033711"/>
    </source>
</evidence>
<dbReference type="HAMAP" id="MF_00490">
    <property type="entry name" value="ComB"/>
    <property type="match status" value="1"/>
</dbReference>
<reference evidence="9 10" key="1">
    <citation type="submission" date="2014-06" db="EMBL/GenBank/DDBJ databases">
        <title>Draft genome sequence of Paenibacillus sp. MSt1.</title>
        <authorList>
            <person name="Aw Y.K."/>
            <person name="Ong K.S."/>
            <person name="Gan H.M."/>
            <person name="Lee S.M."/>
        </authorList>
    </citation>
    <scope>NUCLEOTIDE SEQUENCE [LARGE SCALE GENOMIC DNA]</scope>
    <source>
        <strain evidence="9 10">MSt1</strain>
    </source>
</reference>
<gene>
    <name evidence="8" type="primary">comB</name>
    <name evidence="9" type="ORF">ET33_21025</name>
</gene>
<dbReference type="SUPFAM" id="SSF142823">
    <property type="entry name" value="ComB-like"/>
    <property type="match status" value="1"/>
</dbReference>
<dbReference type="FunFam" id="3.90.1560.10:FF:000001">
    <property type="entry name" value="Probable 2-phosphosulfolactate phosphatase"/>
    <property type="match status" value="1"/>
</dbReference>
<dbReference type="AlphaFoldDB" id="A0A081NWL3"/>
<dbReference type="eggNOG" id="COG2045">
    <property type="taxonomic scope" value="Bacteria"/>
</dbReference>
<dbReference type="OrthoDB" id="4913at2"/>
<comment type="cofactor">
    <cofactor evidence="1 8">
        <name>Mg(2+)</name>
        <dbReference type="ChEBI" id="CHEBI:18420"/>
    </cofactor>
</comment>
<dbReference type="EC" id="3.1.3.71" evidence="3 8"/>
<dbReference type="InterPro" id="IPR036702">
    <property type="entry name" value="ComB-like_sf"/>
</dbReference>
<evidence type="ECO:0000256" key="1">
    <source>
        <dbReference type="ARBA" id="ARBA00001946"/>
    </source>
</evidence>
<organism evidence="9 10">
    <name type="scientific">Paenibacillus tyrfis</name>
    <dbReference type="NCBI Taxonomy" id="1501230"/>
    <lineage>
        <taxon>Bacteria</taxon>
        <taxon>Bacillati</taxon>
        <taxon>Bacillota</taxon>
        <taxon>Bacilli</taxon>
        <taxon>Bacillales</taxon>
        <taxon>Paenibacillaceae</taxon>
        <taxon>Paenibacillus</taxon>
    </lineage>
</organism>
<evidence type="ECO:0000256" key="2">
    <source>
        <dbReference type="ARBA" id="ARBA00009997"/>
    </source>
</evidence>
<evidence type="ECO:0000256" key="8">
    <source>
        <dbReference type="HAMAP-Rule" id="MF_00490"/>
    </source>
</evidence>
<dbReference type="Pfam" id="PF04029">
    <property type="entry name" value="2-ph_phosp"/>
    <property type="match status" value="1"/>
</dbReference>
<evidence type="ECO:0000256" key="5">
    <source>
        <dbReference type="ARBA" id="ARBA00022801"/>
    </source>
</evidence>
<name>A0A081NWL3_9BACL</name>
<comment type="caution">
    <text evidence="9">The sequence shown here is derived from an EMBL/GenBank/DDBJ whole genome shotgun (WGS) entry which is preliminary data.</text>
</comment>
<comment type="catalytic activity">
    <reaction evidence="7 8">
        <text>(2R)-O-phospho-3-sulfolactate + H2O = (2R)-3-sulfolactate + phosphate</text>
        <dbReference type="Rhea" id="RHEA:23416"/>
        <dbReference type="ChEBI" id="CHEBI:15377"/>
        <dbReference type="ChEBI" id="CHEBI:15597"/>
        <dbReference type="ChEBI" id="CHEBI:43474"/>
        <dbReference type="ChEBI" id="CHEBI:58738"/>
        <dbReference type="EC" id="3.1.3.71"/>
    </reaction>
</comment>
<sequence length="249" mass="26332">MNIQVIACINEARSDDLQHKTVIVIDVLRATSTMLTALAGGCRTLVPVETVSQAKSLQSPGTLLGGERSCKKIPGFDFGNSPLEYTPEAVSGKTLIMTTTNGTRAIHKARKADHVLIGAFLNAGACARKAVLLDQEIALVCSGAQDVFSLEDGLCAGLLVHELLRLSGCDPDSPAAAQAVGDFGLAMLHAYRQVQDRLTEMLLSCAGGRRLTKLGFRDDVTYCSQIDLLSLAPVVRAGKLEPEPASASL</sequence>
<dbReference type="RefSeq" id="WP_036690117.1">
    <property type="nucleotide sequence ID" value="NZ_JNVM01000031.1"/>
</dbReference>
<comment type="similarity">
    <text evidence="2 8">Belongs to the ComB family.</text>
</comment>
<keyword evidence="10" id="KW-1185">Reference proteome</keyword>
<dbReference type="PANTHER" id="PTHR37311:SF1">
    <property type="entry name" value="2-PHOSPHOSULFOLACTATE PHOSPHATASE-RELATED"/>
    <property type="match status" value="1"/>
</dbReference>
<keyword evidence="6 8" id="KW-0460">Magnesium</keyword>